<comment type="caution">
    <text evidence="2">The sequence shown here is derived from an EMBL/GenBank/DDBJ whole genome shotgun (WGS) entry which is preliminary data.</text>
</comment>
<evidence type="ECO:0000313" key="3">
    <source>
        <dbReference type="Proteomes" id="UP001333818"/>
    </source>
</evidence>
<keyword evidence="1" id="KW-0812">Transmembrane</keyword>
<organism evidence="2 3">
    <name type="scientific">Tumidithrix elongata BACA0141</name>
    <dbReference type="NCBI Taxonomy" id="2716417"/>
    <lineage>
        <taxon>Bacteria</taxon>
        <taxon>Bacillati</taxon>
        <taxon>Cyanobacteriota</taxon>
        <taxon>Cyanophyceae</taxon>
        <taxon>Pseudanabaenales</taxon>
        <taxon>Pseudanabaenaceae</taxon>
        <taxon>Tumidithrix</taxon>
        <taxon>Tumidithrix elongata</taxon>
    </lineage>
</organism>
<reference evidence="2" key="1">
    <citation type="submission" date="2024-01" db="EMBL/GenBank/DDBJ databases">
        <title>Bank of Algae and Cyanobacteria of the Azores (BACA) strain genomes.</title>
        <authorList>
            <person name="Luz R."/>
            <person name="Cordeiro R."/>
            <person name="Fonseca A."/>
            <person name="Goncalves V."/>
        </authorList>
    </citation>
    <scope>NUCLEOTIDE SEQUENCE</scope>
    <source>
        <strain evidence="2">BACA0141</strain>
    </source>
</reference>
<keyword evidence="1" id="KW-1133">Transmembrane helix</keyword>
<keyword evidence="3" id="KW-1185">Reference proteome</keyword>
<evidence type="ECO:0000313" key="2">
    <source>
        <dbReference type="EMBL" id="MEE3718015.1"/>
    </source>
</evidence>
<gene>
    <name evidence="2" type="ORF">V2H45_14840</name>
</gene>
<accession>A0AAW9Q3N4</accession>
<dbReference type="RefSeq" id="WP_330484445.1">
    <property type="nucleotide sequence ID" value="NZ_JAZBJZ010000061.1"/>
</dbReference>
<dbReference type="AlphaFoldDB" id="A0AAW9Q3N4"/>
<dbReference type="Proteomes" id="UP001333818">
    <property type="component" value="Unassembled WGS sequence"/>
</dbReference>
<keyword evidence="1" id="KW-0472">Membrane</keyword>
<dbReference type="PANTHER" id="PTHR36109:SF1">
    <property type="entry name" value="SLR0613 PROTEIN"/>
    <property type="match status" value="1"/>
</dbReference>
<feature type="transmembrane region" description="Helical" evidence="1">
    <location>
        <begin position="67"/>
        <end position="87"/>
    </location>
</feature>
<dbReference type="EMBL" id="JAZBJZ010000061">
    <property type="protein sequence ID" value="MEE3718015.1"/>
    <property type="molecule type" value="Genomic_DNA"/>
</dbReference>
<proteinExistence type="predicted"/>
<protein>
    <submittedName>
        <fullName evidence="2">Uncharacterized protein</fullName>
    </submittedName>
</protein>
<evidence type="ECO:0000256" key="1">
    <source>
        <dbReference type="SAM" id="Phobius"/>
    </source>
</evidence>
<feature type="transmembrane region" description="Helical" evidence="1">
    <location>
        <begin position="99"/>
        <end position="125"/>
    </location>
</feature>
<dbReference type="PANTHER" id="PTHR36109">
    <property type="entry name" value="MEMBRANE PROTEIN-RELATED"/>
    <property type="match status" value="1"/>
</dbReference>
<name>A0AAW9Q3N4_9CYAN</name>
<sequence>MTSTRARNSRLMIVVLPNETAAFEAYRFLQSHGISPENLALVGKGYSSPDSVGLIEPKRMAWRYAKLGMIILAAATAFIGIGIQLAINIRIPELNWFQSLLAVAIASGIVGGLLGILIGSIYGLFFKSSTSIACRNCLRQGQYLLMLEGSETLTRRGREILNSYSANPR</sequence>
<dbReference type="InterPro" id="IPR052948">
    <property type="entry name" value="Low_temp-induced_all0457"/>
</dbReference>